<feature type="repeat" description="ARM" evidence="2">
    <location>
        <begin position="341"/>
        <end position="385"/>
    </location>
</feature>
<dbReference type="AlphaFoldDB" id="A0A9D4UPD8"/>
<keyword evidence="4" id="KW-1185">Reference proteome</keyword>
<dbReference type="PROSITE" id="PS50176">
    <property type="entry name" value="ARM_REPEAT"/>
    <property type="match status" value="1"/>
</dbReference>
<dbReference type="InterPro" id="IPR000225">
    <property type="entry name" value="Armadillo"/>
</dbReference>
<evidence type="ECO:0000313" key="3">
    <source>
        <dbReference type="EMBL" id="KAI5071142.1"/>
    </source>
</evidence>
<dbReference type="PANTHER" id="PTHR22895:SF0">
    <property type="entry name" value="ARMADILLO REPEAT-CONTAINING PROTEIN 6"/>
    <property type="match status" value="1"/>
</dbReference>
<proteinExistence type="predicted"/>
<evidence type="ECO:0000256" key="2">
    <source>
        <dbReference type="PROSITE-ProRule" id="PRU00259"/>
    </source>
</evidence>
<organism evidence="3 4">
    <name type="scientific">Adiantum capillus-veneris</name>
    <name type="common">Maidenhair fern</name>
    <dbReference type="NCBI Taxonomy" id="13818"/>
    <lineage>
        <taxon>Eukaryota</taxon>
        <taxon>Viridiplantae</taxon>
        <taxon>Streptophyta</taxon>
        <taxon>Embryophyta</taxon>
        <taxon>Tracheophyta</taxon>
        <taxon>Polypodiopsida</taxon>
        <taxon>Polypodiidae</taxon>
        <taxon>Polypodiales</taxon>
        <taxon>Pteridineae</taxon>
        <taxon>Pteridaceae</taxon>
        <taxon>Vittarioideae</taxon>
        <taxon>Adiantum</taxon>
    </lineage>
</organism>
<evidence type="ECO:0000256" key="1">
    <source>
        <dbReference type="ARBA" id="ARBA00022737"/>
    </source>
</evidence>
<dbReference type="Gene3D" id="1.25.10.10">
    <property type="entry name" value="Leucine-rich Repeat Variant"/>
    <property type="match status" value="2"/>
</dbReference>
<sequence>MSSTRQSVQISQETFDGVVKENMEDFGMDLQEALQDAIHTFRLQGADLKGIITDGSRGDNGTNPLVEVIKEVEHASTDIRGITLEHTSKVLEKLYCLCKEGGIDSISVAGRHGGVEASMSAFTALNNSESVVNLILKILSLLVEDAENKDKFKRAGGARMLMDILTRANKGHDNIRLSCGLVSAAATGDEIAMEQFMDLNAAQEFSKLLKESTNDESLVILICNAFKALVTSDDNRVVASKAFTNARTFAERGMVEALLLASTQLQCSSSAVASLCMALKSLAVNEAICKSISEQRGIDFVLQALTECIKIERKPLAKSACSLLSQLGGSDENKESIISQGGLERLINIMSNFSDDPSVLQEAFTVITVLSLRSAQNSLKAVQAGTLDLVAEAMECHTSAASMQRQACFLLRNLAVRSPESRLAILEKGLEPLIRQAKRTHPSCKDAASGALRDLGFDDYNS</sequence>
<protein>
    <recommendedName>
        <fullName evidence="5">Armadillo repeat-containing protein 6</fullName>
    </recommendedName>
</protein>
<reference evidence="3" key="1">
    <citation type="submission" date="2021-01" db="EMBL/GenBank/DDBJ databases">
        <title>Adiantum capillus-veneris genome.</title>
        <authorList>
            <person name="Fang Y."/>
            <person name="Liao Q."/>
        </authorList>
    </citation>
    <scope>NUCLEOTIDE SEQUENCE</scope>
    <source>
        <strain evidence="3">H3</strain>
        <tissue evidence="3">Leaf</tissue>
    </source>
</reference>
<keyword evidence="1" id="KW-0677">Repeat</keyword>
<dbReference type="OrthoDB" id="449062at2759"/>
<dbReference type="Proteomes" id="UP000886520">
    <property type="component" value="Chromosome 13"/>
</dbReference>
<gene>
    <name evidence="3" type="ORF">GOP47_0013393</name>
</gene>
<evidence type="ECO:0000313" key="4">
    <source>
        <dbReference type="Proteomes" id="UP000886520"/>
    </source>
</evidence>
<dbReference type="SMART" id="SM00185">
    <property type="entry name" value="ARM"/>
    <property type="match status" value="4"/>
</dbReference>
<comment type="caution">
    <text evidence="3">The sequence shown here is derived from an EMBL/GenBank/DDBJ whole genome shotgun (WGS) entry which is preliminary data.</text>
</comment>
<accession>A0A9D4UPD8</accession>
<dbReference type="Pfam" id="PF00514">
    <property type="entry name" value="Arm"/>
    <property type="match status" value="1"/>
</dbReference>
<name>A0A9D4UPD8_ADICA</name>
<dbReference type="PANTHER" id="PTHR22895">
    <property type="entry name" value="ARMADILLO REPEAT-CONTAINING PROTEIN 6"/>
    <property type="match status" value="1"/>
</dbReference>
<evidence type="ECO:0008006" key="5">
    <source>
        <dbReference type="Google" id="ProtNLM"/>
    </source>
</evidence>
<dbReference type="SUPFAM" id="SSF48371">
    <property type="entry name" value="ARM repeat"/>
    <property type="match status" value="2"/>
</dbReference>
<dbReference type="InterPro" id="IPR016024">
    <property type="entry name" value="ARM-type_fold"/>
</dbReference>
<dbReference type="InterPro" id="IPR011989">
    <property type="entry name" value="ARM-like"/>
</dbReference>
<dbReference type="EMBL" id="JABFUD020000013">
    <property type="protein sequence ID" value="KAI5071142.1"/>
    <property type="molecule type" value="Genomic_DNA"/>
</dbReference>